<dbReference type="InterPro" id="IPR023772">
    <property type="entry name" value="DNA-bd_HTH_TetR-type_CS"/>
</dbReference>
<evidence type="ECO:0000256" key="3">
    <source>
        <dbReference type="SAM" id="MobiDB-lite"/>
    </source>
</evidence>
<dbReference type="RefSeq" id="WP_313763542.1">
    <property type="nucleotide sequence ID" value="NZ_BAAAVH010000113.1"/>
</dbReference>
<reference evidence="6" key="1">
    <citation type="journal article" date="2019" name="Int. J. Syst. Evol. Microbiol.">
        <title>The Global Catalogue of Microorganisms (GCM) 10K type strain sequencing project: providing services to taxonomists for standard genome sequencing and annotation.</title>
        <authorList>
            <consortium name="The Broad Institute Genomics Platform"/>
            <consortium name="The Broad Institute Genome Sequencing Center for Infectious Disease"/>
            <person name="Wu L."/>
            <person name="Ma J."/>
        </authorList>
    </citation>
    <scope>NUCLEOTIDE SEQUENCE [LARGE SCALE GENOMIC DNA]</scope>
    <source>
        <strain evidence="6">CGMCC 4.1469</strain>
    </source>
</reference>
<feature type="DNA-binding region" description="H-T-H motif" evidence="2">
    <location>
        <begin position="37"/>
        <end position="56"/>
    </location>
</feature>
<dbReference type="PANTHER" id="PTHR30055">
    <property type="entry name" value="HTH-TYPE TRANSCRIPTIONAL REGULATOR RUTR"/>
    <property type="match status" value="1"/>
</dbReference>
<dbReference type="Proteomes" id="UP001596067">
    <property type="component" value="Unassembled WGS sequence"/>
</dbReference>
<proteinExistence type="predicted"/>
<feature type="compositionally biased region" description="Low complexity" evidence="3">
    <location>
        <begin position="188"/>
        <end position="201"/>
    </location>
</feature>
<evidence type="ECO:0000256" key="2">
    <source>
        <dbReference type="PROSITE-ProRule" id="PRU00335"/>
    </source>
</evidence>
<dbReference type="Gene3D" id="1.10.357.10">
    <property type="entry name" value="Tetracycline Repressor, domain 2"/>
    <property type="match status" value="1"/>
</dbReference>
<gene>
    <name evidence="5" type="ORF">ACFP0N_26625</name>
</gene>
<dbReference type="Pfam" id="PF00440">
    <property type="entry name" value="TetR_N"/>
    <property type="match status" value="1"/>
</dbReference>
<dbReference type="SUPFAM" id="SSF46689">
    <property type="entry name" value="Homeodomain-like"/>
    <property type="match status" value="1"/>
</dbReference>
<dbReference type="EMBL" id="JBHSOD010000041">
    <property type="protein sequence ID" value="MFC5888547.1"/>
    <property type="molecule type" value="Genomic_DNA"/>
</dbReference>
<dbReference type="PROSITE" id="PS01081">
    <property type="entry name" value="HTH_TETR_1"/>
    <property type="match status" value="1"/>
</dbReference>
<feature type="region of interest" description="Disordered" evidence="3">
    <location>
        <begin position="176"/>
        <end position="219"/>
    </location>
</feature>
<evidence type="ECO:0000259" key="4">
    <source>
        <dbReference type="PROSITE" id="PS50977"/>
    </source>
</evidence>
<organism evidence="5 6">
    <name type="scientific">Kitasatospora aburaviensis</name>
    <dbReference type="NCBI Taxonomy" id="67265"/>
    <lineage>
        <taxon>Bacteria</taxon>
        <taxon>Bacillati</taxon>
        <taxon>Actinomycetota</taxon>
        <taxon>Actinomycetes</taxon>
        <taxon>Kitasatosporales</taxon>
        <taxon>Streptomycetaceae</taxon>
        <taxon>Kitasatospora</taxon>
    </lineage>
</organism>
<dbReference type="InterPro" id="IPR009057">
    <property type="entry name" value="Homeodomain-like_sf"/>
</dbReference>
<evidence type="ECO:0000256" key="1">
    <source>
        <dbReference type="ARBA" id="ARBA00023125"/>
    </source>
</evidence>
<dbReference type="PRINTS" id="PR00455">
    <property type="entry name" value="HTHTETR"/>
</dbReference>
<evidence type="ECO:0000313" key="6">
    <source>
        <dbReference type="Proteomes" id="UP001596067"/>
    </source>
</evidence>
<dbReference type="PROSITE" id="PS50977">
    <property type="entry name" value="HTH_TETR_2"/>
    <property type="match status" value="1"/>
</dbReference>
<dbReference type="InterPro" id="IPR050109">
    <property type="entry name" value="HTH-type_TetR-like_transc_reg"/>
</dbReference>
<dbReference type="SUPFAM" id="SSF48498">
    <property type="entry name" value="Tetracyclin repressor-like, C-terminal domain"/>
    <property type="match status" value="1"/>
</dbReference>
<name>A0ABW1F2J7_9ACTN</name>
<keyword evidence="6" id="KW-1185">Reference proteome</keyword>
<feature type="domain" description="HTH tetR-type" evidence="4">
    <location>
        <begin position="14"/>
        <end position="74"/>
    </location>
</feature>
<evidence type="ECO:0000313" key="5">
    <source>
        <dbReference type="EMBL" id="MFC5888547.1"/>
    </source>
</evidence>
<sequence length="238" mass="24572">MAYRRTPAVQARLDAQREAVLQAAVGLLAERGYGGCSMAAVADRAGIATGSLYQHFANKAELSVELFRRVVNREIDAVNEAVARRETPEQRIAAVVETFAARALRAPRLAHALLVEPADAVVDAERLVFRRAFRDVIAAEIAVALAAGRLPRQDPELTAAAIVGAVGEALAGPLAAAPAPRAPDHAPARAQAPAPASASAPAPVPTAAPTPGDAPPDVVPALVSFTLRALGGRDDSDA</sequence>
<keyword evidence="1 2" id="KW-0238">DNA-binding</keyword>
<dbReference type="InterPro" id="IPR036271">
    <property type="entry name" value="Tet_transcr_reg_TetR-rel_C_sf"/>
</dbReference>
<dbReference type="InterPro" id="IPR001647">
    <property type="entry name" value="HTH_TetR"/>
</dbReference>
<dbReference type="PANTHER" id="PTHR30055:SF226">
    <property type="entry name" value="HTH-TYPE TRANSCRIPTIONAL REGULATOR PKSA"/>
    <property type="match status" value="1"/>
</dbReference>
<comment type="caution">
    <text evidence="5">The sequence shown here is derived from an EMBL/GenBank/DDBJ whole genome shotgun (WGS) entry which is preliminary data.</text>
</comment>
<accession>A0ABW1F2J7</accession>
<protein>
    <submittedName>
        <fullName evidence="5">TetR/AcrR family transcriptional regulator</fullName>
    </submittedName>
</protein>
<feature type="compositionally biased region" description="Pro residues" evidence="3">
    <location>
        <begin position="202"/>
        <end position="218"/>
    </location>
</feature>